<dbReference type="AlphaFoldDB" id="A0A2I1YG86"/>
<sequence>MQALFTLQYGEFAVADYLAKEVKGTSVFIPTSAQEKGIDLLLYKFCDGINKVLTFQVKMSRAYYYPNKKYQGTLWLNRFEPQENADWFVIVGIYAKYPNEIHSAKSSDTKWDTIMLAFKKEEMINFMEEVRLKKNPDKYDKMFGFGFNGKLEIKQTRGYKEERDMTKYLIENRIEEIMEYFD</sequence>
<evidence type="ECO:0000313" key="1">
    <source>
        <dbReference type="EMBL" id="PLA53872.1"/>
    </source>
</evidence>
<dbReference type="GeneID" id="64019856"/>
<organism evidence="1 2">
    <name type="scientific">Streptococcus macedonicus</name>
    <name type="common">Streptococcus gallolyticus macedonicus</name>
    <dbReference type="NCBI Taxonomy" id="59310"/>
    <lineage>
        <taxon>Bacteria</taxon>
        <taxon>Bacillati</taxon>
        <taxon>Bacillota</taxon>
        <taxon>Bacilli</taxon>
        <taxon>Lactobacillales</taxon>
        <taxon>Streptococcaceae</taxon>
        <taxon>Streptococcus</taxon>
    </lineage>
</organism>
<proteinExistence type="predicted"/>
<evidence type="ECO:0000313" key="2">
    <source>
        <dbReference type="Proteomes" id="UP000235073"/>
    </source>
</evidence>
<reference evidence="1 2" key="1">
    <citation type="submission" date="2017-12" db="EMBL/GenBank/DDBJ databases">
        <title>Phylogenetic diversity of female urinary microbiome.</title>
        <authorList>
            <person name="Thomas-White K."/>
            <person name="Wolfe A.J."/>
        </authorList>
    </citation>
    <scope>NUCLEOTIDE SEQUENCE [LARGE SCALE GENOMIC DNA]</scope>
    <source>
        <strain evidence="1 2">UMB0733</strain>
    </source>
</reference>
<dbReference type="RefSeq" id="WP_003066943.1">
    <property type="nucleotide sequence ID" value="NZ_PKIB01000004.1"/>
</dbReference>
<name>A0A2I1YG86_STRMC</name>
<accession>A0A2I1YG86</accession>
<evidence type="ECO:0008006" key="3">
    <source>
        <dbReference type="Google" id="ProtNLM"/>
    </source>
</evidence>
<gene>
    <name evidence="1" type="ORF">CYK21_06370</name>
</gene>
<protein>
    <recommendedName>
        <fullName evidence="3">DUF4365 domain-containing protein</fullName>
    </recommendedName>
</protein>
<dbReference type="EMBL" id="PKIB01000004">
    <property type="protein sequence ID" value="PLA53872.1"/>
    <property type="molecule type" value="Genomic_DNA"/>
</dbReference>
<comment type="caution">
    <text evidence="1">The sequence shown here is derived from an EMBL/GenBank/DDBJ whole genome shotgun (WGS) entry which is preliminary data.</text>
</comment>
<dbReference type="Proteomes" id="UP000235073">
    <property type="component" value="Unassembled WGS sequence"/>
</dbReference>